<feature type="domain" description="Gfo/Idh/MocA-like oxidoreductase C-terminal" evidence="4">
    <location>
        <begin position="162"/>
        <end position="329"/>
    </location>
</feature>
<evidence type="ECO:0000259" key="4">
    <source>
        <dbReference type="Pfam" id="PF02894"/>
    </source>
</evidence>
<sequence>MPTLHRVAVIGCGLIARNHIRGYLDCGRFEIVALADLNTSAMHEVDQQFRILPRHYTDAREMLKREKPDVVSVCTWHIGHATWTIAAAAHRPKAILCEKPMADTLGRAEQMIIACRRNQVKLAIAHQRRFLPAYTLAREWIARGAIGQVQLIQSLGGDGLPNFSSHQTDMYRYLLGDDECEWVMGNVERKSDRYERNTRIEDCAIGVFQFRSGARALLLSDLVPHYFQGALIVGSAGMIQLTTEQAQLLNAETNGRWQTHTPDGKFFKAAEQGAQFEWLEGGAAQADELADWIEGKIATHRGEAAHGYKALEMIHAVYESARCHEKVTLPLQTRVNPLDLMVESGHLVPQRPGRYDIRAFLLRGERMISDDEPDVYAPL</sequence>
<evidence type="ECO:0000256" key="1">
    <source>
        <dbReference type="ARBA" id="ARBA00010928"/>
    </source>
</evidence>
<comment type="similarity">
    <text evidence="1">Belongs to the Gfo/Idh/MocA family.</text>
</comment>
<dbReference type="EMBL" id="PGTN01000054">
    <property type="protein sequence ID" value="PJF47330.1"/>
    <property type="molecule type" value="Genomic_DNA"/>
</dbReference>
<proteinExistence type="inferred from homology"/>
<dbReference type="Pfam" id="PF01408">
    <property type="entry name" value="GFO_IDH_MocA"/>
    <property type="match status" value="1"/>
</dbReference>
<name>A0A2M8QC23_9CHLR</name>
<dbReference type="PANTHER" id="PTHR43818:SF11">
    <property type="entry name" value="BCDNA.GH03377"/>
    <property type="match status" value="1"/>
</dbReference>
<dbReference type="Proteomes" id="UP000230790">
    <property type="component" value="Unassembled WGS sequence"/>
</dbReference>
<organism evidence="5 6">
    <name type="scientific">Candidatus Thermofonsia Clade 3 bacterium</name>
    <dbReference type="NCBI Taxonomy" id="2364212"/>
    <lineage>
        <taxon>Bacteria</taxon>
        <taxon>Bacillati</taxon>
        <taxon>Chloroflexota</taxon>
        <taxon>Candidatus Thermofontia</taxon>
        <taxon>Candidatus Thermofonsia Clade 3</taxon>
    </lineage>
</organism>
<evidence type="ECO:0000259" key="3">
    <source>
        <dbReference type="Pfam" id="PF01408"/>
    </source>
</evidence>
<dbReference type="GO" id="GO:0000166">
    <property type="term" value="F:nucleotide binding"/>
    <property type="evidence" value="ECO:0007669"/>
    <property type="project" value="InterPro"/>
</dbReference>
<dbReference type="Gene3D" id="3.40.50.720">
    <property type="entry name" value="NAD(P)-binding Rossmann-like Domain"/>
    <property type="match status" value="1"/>
</dbReference>
<protein>
    <recommendedName>
        <fullName evidence="7">Gfo/Idh/MocA family oxidoreductase</fullName>
    </recommendedName>
</protein>
<evidence type="ECO:0000313" key="5">
    <source>
        <dbReference type="EMBL" id="PJF47330.1"/>
    </source>
</evidence>
<dbReference type="AlphaFoldDB" id="A0A2M8QC23"/>
<dbReference type="GO" id="GO:0016491">
    <property type="term" value="F:oxidoreductase activity"/>
    <property type="evidence" value="ECO:0007669"/>
    <property type="project" value="UniProtKB-KW"/>
</dbReference>
<gene>
    <name evidence="5" type="ORF">CUN48_09195</name>
</gene>
<dbReference type="SUPFAM" id="SSF55347">
    <property type="entry name" value="Glyceraldehyde-3-phosphate dehydrogenase-like, C-terminal domain"/>
    <property type="match status" value="1"/>
</dbReference>
<evidence type="ECO:0000313" key="6">
    <source>
        <dbReference type="Proteomes" id="UP000230790"/>
    </source>
</evidence>
<evidence type="ECO:0008006" key="7">
    <source>
        <dbReference type="Google" id="ProtNLM"/>
    </source>
</evidence>
<dbReference type="InterPro" id="IPR050463">
    <property type="entry name" value="Gfo/Idh/MocA_oxidrdct_glycsds"/>
</dbReference>
<dbReference type="InterPro" id="IPR000683">
    <property type="entry name" value="Gfo/Idh/MocA-like_OxRdtase_N"/>
</dbReference>
<comment type="caution">
    <text evidence="5">The sequence shown here is derived from an EMBL/GenBank/DDBJ whole genome shotgun (WGS) entry which is preliminary data.</text>
</comment>
<accession>A0A2M8QC23</accession>
<dbReference type="InterPro" id="IPR036291">
    <property type="entry name" value="NAD(P)-bd_dom_sf"/>
</dbReference>
<feature type="domain" description="Gfo/Idh/MocA-like oxidoreductase N-terminal" evidence="3">
    <location>
        <begin position="6"/>
        <end position="126"/>
    </location>
</feature>
<keyword evidence="2" id="KW-0560">Oxidoreductase</keyword>
<dbReference type="Gene3D" id="3.30.360.10">
    <property type="entry name" value="Dihydrodipicolinate Reductase, domain 2"/>
    <property type="match status" value="1"/>
</dbReference>
<evidence type="ECO:0000256" key="2">
    <source>
        <dbReference type="ARBA" id="ARBA00023002"/>
    </source>
</evidence>
<dbReference type="InterPro" id="IPR004104">
    <property type="entry name" value="Gfo/Idh/MocA-like_OxRdtase_C"/>
</dbReference>
<dbReference type="SUPFAM" id="SSF51735">
    <property type="entry name" value="NAD(P)-binding Rossmann-fold domains"/>
    <property type="match status" value="1"/>
</dbReference>
<dbReference type="Pfam" id="PF02894">
    <property type="entry name" value="GFO_IDH_MocA_C"/>
    <property type="match status" value="1"/>
</dbReference>
<dbReference type="PANTHER" id="PTHR43818">
    <property type="entry name" value="BCDNA.GH03377"/>
    <property type="match status" value="1"/>
</dbReference>
<reference evidence="5 6" key="1">
    <citation type="submission" date="2017-11" db="EMBL/GenBank/DDBJ databases">
        <title>Evolution of Phototrophy in the Chloroflexi Phylum Driven by Horizontal Gene Transfer.</title>
        <authorList>
            <person name="Ward L.M."/>
            <person name="Hemp J."/>
            <person name="Shih P.M."/>
            <person name="Mcglynn S.E."/>
            <person name="Fischer W."/>
        </authorList>
    </citation>
    <scope>NUCLEOTIDE SEQUENCE [LARGE SCALE GENOMIC DNA]</scope>
    <source>
        <strain evidence="5">JP3_7</strain>
    </source>
</reference>